<dbReference type="Proteomes" id="UP000228621">
    <property type="component" value="Unassembled WGS sequence"/>
</dbReference>
<dbReference type="AlphaFoldDB" id="A0A2A5JLY1"/>
<sequence>MTIISTLYDSAFEQAKATGHFAVVSTNLDANQYKAHCEEHCKNNENTMVIDGKGLVASTNMTEFLILHLGLVSGESEHLDRNRVIKSLINSKFIFTVYNADKCRSNTLEQLAAIADAARVGMVLLCTTEFANELKTSERYRFIVNRTLTWLES</sequence>
<keyword evidence="2" id="KW-1185">Reference proteome</keyword>
<dbReference type="RefSeq" id="WP_099643327.1">
    <property type="nucleotide sequence ID" value="NZ_NKHF01000084.1"/>
</dbReference>
<evidence type="ECO:0000313" key="2">
    <source>
        <dbReference type="Proteomes" id="UP000228621"/>
    </source>
</evidence>
<accession>A0A2A5JLY1</accession>
<dbReference type="EMBL" id="NKHF01000084">
    <property type="protein sequence ID" value="PCK30435.1"/>
    <property type="molecule type" value="Genomic_DNA"/>
</dbReference>
<organism evidence="1 2">
    <name type="scientific">Pseudoalteromonas piscicida</name>
    <dbReference type="NCBI Taxonomy" id="43662"/>
    <lineage>
        <taxon>Bacteria</taxon>
        <taxon>Pseudomonadati</taxon>
        <taxon>Pseudomonadota</taxon>
        <taxon>Gammaproteobacteria</taxon>
        <taxon>Alteromonadales</taxon>
        <taxon>Pseudoalteromonadaceae</taxon>
        <taxon>Pseudoalteromonas</taxon>
    </lineage>
</organism>
<comment type="caution">
    <text evidence="1">The sequence shown here is derived from an EMBL/GenBank/DDBJ whole genome shotgun (WGS) entry which is preliminary data.</text>
</comment>
<reference evidence="2" key="1">
    <citation type="journal article" date="2019" name="Genome Announc.">
        <title>Draft Genome Sequence of Pseudoalteromonas piscicida Strain 36Y ROTHPW, an Hypersaline Seawater Isolate from the South Coast of Sonora, Mexico.</title>
        <authorList>
            <person name="Sanchez-Diaz R."/>
            <person name="Molina-Garza Z.J."/>
            <person name="Cruz-Suarez L.E."/>
            <person name="Selvin J."/>
            <person name="Kiran G.S."/>
            <person name="Ibarra-Gamez J.C."/>
            <person name="Gomez-Gil B."/>
            <person name="Galaviz-Silva L."/>
        </authorList>
    </citation>
    <scope>NUCLEOTIDE SEQUENCE [LARGE SCALE GENOMIC DNA]</scope>
    <source>
        <strain evidence="2">36Y_RITHPW</strain>
    </source>
</reference>
<protein>
    <submittedName>
        <fullName evidence="1">Uncharacterized protein</fullName>
    </submittedName>
</protein>
<name>A0A2A5JLY1_PSEO7</name>
<gene>
    <name evidence="1" type="ORF">CEX98_17575</name>
</gene>
<proteinExistence type="predicted"/>
<evidence type="ECO:0000313" key="1">
    <source>
        <dbReference type="EMBL" id="PCK30435.1"/>
    </source>
</evidence>